<evidence type="ECO:0000313" key="1">
    <source>
        <dbReference type="EMBL" id="KRZ20572.1"/>
    </source>
</evidence>
<evidence type="ECO:0000313" key="2">
    <source>
        <dbReference type="EMBL" id="KRZ20783.1"/>
    </source>
</evidence>
<proteinExistence type="predicted"/>
<reference evidence="1 3" key="1">
    <citation type="submission" date="2015-01" db="EMBL/GenBank/DDBJ databases">
        <title>Evolution of Trichinella species and genotypes.</title>
        <authorList>
            <person name="Korhonen P.K."/>
            <person name="Edoardo P."/>
            <person name="Giuseppe L.R."/>
            <person name="Gasser R.B."/>
        </authorList>
    </citation>
    <scope>NUCLEOTIDE SEQUENCE [LARGE SCALE GENOMIC DNA]</scope>
    <source>
        <strain evidence="1">ISS176</strain>
    </source>
</reference>
<comment type="caution">
    <text evidence="1">The sequence shown here is derived from an EMBL/GenBank/DDBJ whole genome shotgun (WGS) entry which is preliminary data.</text>
</comment>
<protein>
    <submittedName>
        <fullName evidence="1">Uncharacterized protein</fullName>
    </submittedName>
</protein>
<sequence>MCWATSVFYGSVTLLRSCCPSWKSSSICISCWPAFEHQRGSVLTRQLSFQSVSPPGSNAGRTGFHIRAERAITQLTYSVTFFDCTLSATVLSTSR</sequence>
<dbReference type="Proteomes" id="UP000054826">
    <property type="component" value="Unassembled WGS sequence"/>
</dbReference>
<dbReference type="EMBL" id="JYDV01000405">
    <property type="protein sequence ID" value="KRZ20572.1"/>
    <property type="molecule type" value="Genomic_DNA"/>
</dbReference>
<dbReference type="AlphaFoldDB" id="A0A0V1ICM0"/>
<name>A0A0V1ICM0_TRIPS</name>
<evidence type="ECO:0000313" key="3">
    <source>
        <dbReference type="Proteomes" id="UP000054826"/>
    </source>
</evidence>
<organism evidence="1 3">
    <name type="scientific">Trichinella pseudospiralis</name>
    <name type="common">Parasitic roundworm</name>
    <dbReference type="NCBI Taxonomy" id="6337"/>
    <lineage>
        <taxon>Eukaryota</taxon>
        <taxon>Metazoa</taxon>
        <taxon>Ecdysozoa</taxon>
        <taxon>Nematoda</taxon>
        <taxon>Enoplea</taxon>
        <taxon>Dorylaimia</taxon>
        <taxon>Trichinellida</taxon>
        <taxon>Trichinellidae</taxon>
        <taxon>Trichinella</taxon>
    </lineage>
</organism>
<accession>A0A0V1ICM0</accession>
<dbReference type="EMBL" id="JYDV01000396">
    <property type="protein sequence ID" value="KRZ20783.1"/>
    <property type="molecule type" value="Genomic_DNA"/>
</dbReference>
<gene>
    <name evidence="1" type="ORF">T4C_10288</name>
    <name evidence="2" type="ORF">T4C_4404</name>
</gene>